<feature type="region of interest" description="Disordered" evidence="2">
    <location>
        <begin position="344"/>
        <end position="387"/>
    </location>
</feature>
<organism evidence="3 4">
    <name type="scientific">Coniophora puteana (strain RWD-64-598)</name>
    <name type="common">Brown rot fungus</name>
    <dbReference type="NCBI Taxonomy" id="741705"/>
    <lineage>
        <taxon>Eukaryota</taxon>
        <taxon>Fungi</taxon>
        <taxon>Dikarya</taxon>
        <taxon>Basidiomycota</taxon>
        <taxon>Agaricomycotina</taxon>
        <taxon>Agaricomycetes</taxon>
        <taxon>Agaricomycetidae</taxon>
        <taxon>Boletales</taxon>
        <taxon>Coniophorineae</taxon>
        <taxon>Coniophoraceae</taxon>
        <taxon>Coniophora</taxon>
    </lineage>
</organism>
<dbReference type="Proteomes" id="UP000053558">
    <property type="component" value="Unassembled WGS sequence"/>
</dbReference>
<proteinExistence type="predicted"/>
<name>A0A5M3MY12_CONPW</name>
<feature type="region of interest" description="Disordered" evidence="2">
    <location>
        <begin position="102"/>
        <end position="160"/>
    </location>
</feature>
<feature type="region of interest" description="Disordered" evidence="2">
    <location>
        <begin position="1"/>
        <end position="33"/>
    </location>
</feature>
<feature type="compositionally biased region" description="Basic and acidic residues" evidence="2">
    <location>
        <begin position="344"/>
        <end position="358"/>
    </location>
</feature>
<accession>A0A5M3MY12</accession>
<comment type="caution">
    <text evidence="3">The sequence shown here is derived from an EMBL/GenBank/DDBJ whole genome shotgun (WGS) entry which is preliminary data.</text>
</comment>
<dbReference type="EMBL" id="JH711575">
    <property type="protein sequence ID" value="EIW83615.1"/>
    <property type="molecule type" value="Genomic_DNA"/>
</dbReference>
<reference evidence="4" key="1">
    <citation type="journal article" date="2012" name="Science">
        <title>The Paleozoic origin of enzymatic lignin decomposition reconstructed from 31 fungal genomes.</title>
        <authorList>
            <person name="Floudas D."/>
            <person name="Binder M."/>
            <person name="Riley R."/>
            <person name="Barry K."/>
            <person name="Blanchette R.A."/>
            <person name="Henrissat B."/>
            <person name="Martinez A.T."/>
            <person name="Otillar R."/>
            <person name="Spatafora J.W."/>
            <person name="Yadav J.S."/>
            <person name="Aerts A."/>
            <person name="Benoit I."/>
            <person name="Boyd A."/>
            <person name="Carlson A."/>
            <person name="Copeland A."/>
            <person name="Coutinho P.M."/>
            <person name="de Vries R.P."/>
            <person name="Ferreira P."/>
            <person name="Findley K."/>
            <person name="Foster B."/>
            <person name="Gaskell J."/>
            <person name="Glotzer D."/>
            <person name="Gorecki P."/>
            <person name="Heitman J."/>
            <person name="Hesse C."/>
            <person name="Hori C."/>
            <person name="Igarashi K."/>
            <person name="Jurgens J.A."/>
            <person name="Kallen N."/>
            <person name="Kersten P."/>
            <person name="Kohler A."/>
            <person name="Kuees U."/>
            <person name="Kumar T.K.A."/>
            <person name="Kuo A."/>
            <person name="LaButti K."/>
            <person name="Larrondo L.F."/>
            <person name="Lindquist E."/>
            <person name="Ling A."/>
            <person name="Lombard V."/>
            <person name="Lucas S."/>
            <person name="Lundell T."/>
            <person name="Martin R."/>
            <person name="McLaughlin D.J."/>
            <person name="Morgenstern I."/>
            <person name="Morin E."/>
            <person name="Murat C."/>
            <person name="Nagy L.G."/>
            <person name="Nolan M."/>
            <person name="Ohm R.A."/>
            <person name="Patyshakuliyeva A."/>
            <person name="Rokas A."/>
            <person name="Ruiz-Duenas F.J."/>
            <person name="Sabat G."/>
            <person name="Salamov A."/>
            <person name="Samejima M."/>
            <person name="Schmutz J."/>
            <person name="Slot J.C."/>
            <person name="St John F."/>
            <person name="Stenlid J."/>
            <person name="Sun H."/>
            <person name="Sun S."/>
            <person name="Syed K."/>
            <person name="Tsang A."/>
            <person name="Wiebenga A."/>
            <person name="Young D."/>
            <person name="Pisabarro A."/>
            <person name="Eastwood D.C."/>
            <person name="Martin F."/>
            <person name="Cullen D."/>
            <person name="Grigoriev I.V."/>
            <person name="Hibbett D.S."/>
        </authorList>
    </citation>
    <scope>NUCLEOTIDE SEQUENCE [LARGE SCALE GENOMIC DNA]</scope>
    <source>
        <strain evidence="4">RWD-64-598 SS2</strain>
    </source>
</reference>
<dbReference type="KEGG" id="cput:CONPUDRAFT_150691"/>
<dbReference type="GeneID" id="19202734"/>
<sequence>MVLGACVTSPTRPTEADEMMNNSRPAASTGTSYSGEISVLGQQRPHAAGPTSSGKMTCHWLEGIPGFLPFEQIEGIGLDIQTPAATMDMKLVERRCEPDVTIVNDGMEGSGRQQPMLSPGKRQSMRGEATKTHTVAAKRQNRVSSAKQAERRAGKKAATQGVTKATCARTSPFPEEAHCTIIALTGYSTLPDYPERKKMTEEDRQQLMEERRQHVLEESKERLTSAQQAAVEKLREKLGLSTDEKKFDLNVLNEVSMRKARWHTDFYVQLALCCSEHNLLTRDEVCDAMEEIWYFKERSYAGDNKWREFGCLKLRNARTNHDINLHFLYFSGGEGRRTVYERKDRSLRSEERHEKSKESAPAGNPIPRMLKPKFDHSYLSFNQREIR</sequence>
<feature type="compositionally biased region" description="Polar residues" evidence="2">
    <location>
        <begin position="20"/>
        <end position="33"/>
    </location>
</feature>
<evidence type="ECO:0000256" key="2">
    <source>
        <dbReference type="SAM" id="MobiDB-lite"/>
    </source>
</evidence>
<feature type="coiled-coil region" evidence="1">
    <location>
        <begin position="197"/>
        <end position="236"/>
    </location>
</feature>
<evidence type="ECO:0000313" key="3">
    <source>
        <dbReference type="EMBL" id="EIW83615.1"/>
    </source>
</evidence>
<dbReference type="AlphaFoldDB" id="A0A5M3MY12"/>
<keyword evidence="1" id="KW-0175">Coiled coil</keyword>
<evidence type="ECO:0000256" key="1">
    <source>
        <dbReference type="SAM" id="Coils"/>
    </source>
</evidence>
<gene>
    <name evidence="3" type="ORF">CONPUDRAFT_150691</name>
</gene>
<keyword evidence="4" id="KW-1185">Reference proteome</keyword>
<dbReference type="RefSeq" id="XP_007765574.1">
    <property type="nucleotide sequence ID" value="XM_007767384.1"/>
</dbReference>
<evidence type="ECO:0000313" key="4">
    <source>
        <dbReference type="Proteomes" id="UP000053558"/>
    </source>
</evidence>
<protein>
    <submittedName>
        <fullName evidence="3">Uncharacterized protein</fullName>
    </submittedName>
</protein>